<organism evidence="6 7">
    <name type="scientific">Cytospora paraplurivora</name>
    <dbReference type="NCBI Taxonomy" id="2898453"/>
    <lineage>
        <taxon>Eukaryota</taxon>
        <taxon>Fungi</taxon>
        <taxon>Dikarya</taxon>
        <taxon>Ascomycota</taxon>
        <taxon>Pezizomycotina</taxon>
        <taxon>Sordariomycetes</taxon>
        <taxon>Sordariomycetidae</taxon>
        <taxon>Diaporthales</taxon>
        <taxon>Cytosporaceae</taxon>
        <taxon>Cytospora</taxon>
    </lineage>
</organism>
<dbReference type="InterPro" id="IPR023213">
    <property type="entry name" value="CAT-like_dom_sf"/>
</dbReference>
<dbReference type="SUPFAM" id="SSF52777">
    <property type="entry name" value="CoA-dependent acyltransferases"/>
    <property type="match status" value="5"/>
</dbReference>
<dbReference type="InterPro" id="IPR036736">
    <property type="entry name" value="ACP-like_sf"/>
</dbReference>
<dbReference type="SUPFAM" id="SSF47336">
    <property type="entry name" value="ACP-like"/>
    <property type="match status" value="2"/>
</dbReference>
<evidence type="ECO:0000256" key="3">
    <source>
        <dbReference type="ARBA" id="ARBA00022598"/>
    </source>
</evidence>
<gene>
    <name evidence="6" type="ORF">SLS53_004590</name>
</gene>
<evidence type="ECO:0000256" key="1">
    <source>
        <dbReference type="ARBA" id="ARBA00022450"/>
    </source>
</evidence>
<comment type="caution">
    <text evidence="6">The sequence shown here is derived from an EMBL/GenBank/DDBJ whole genome shotgun (WGS) entry which is preliminary data.</text>
</comment>
<dbReference type="Gene3D" id="3.30.559.30">
    <property type="entry name" value="Nonribosomal peptide synthetase, condensation domain"/>
    <property type="match status" value="3"/>
</dbReference>
<evidence type="ECO:0000313" key="7">
    <source>
        <dbReference type="Proteomes" id="UP001320245"/>
    </source>
</evidence>
<dbReference type="Gene3D" id="3.30.559.10">
    <property type="entry name" value="Chloramphenicol acetyltransferase-like domain"/>
    <property type="match status" value="2"/>
</dbReference>
<dbReference type="PROSITE" id="PS50075">
    <property type="entry name" value="CARRIER"/>
    <property type="match status" value="2"/>
</dbReference>
<dbReference type="InterPro" id="IPR042099">
    <property type="entry name" value="ANL_N_sf"/>
</dbReference>
<evidence type="ECO:0000259" key="5">
    <source>
        <dbReference type="PROSITE" id="PS50075"/>
    </source>
</evidence>
<dbReference type="PANTHER" id="PTHR45527">
    <property type="entry name" value="NONRIBOSOMAL PEPTIDE SYNTHETASE"/>
    <property type="match status" value="1"/>
</dbReference>
<dbReference type="EMBL" id="JAJSPL020000016">
    <property type="protein sequence ID" value="KAK7742006.1"/>
    <property type="molecule type" value="Genomic_DNA"/>
</dbReference>
<evidence type="ECO:0000256" key="2">
    <source>
        <dbReference type="ARBA" id="ARBA00022553"/>
    </source>
</evidence>
<dbReference type="Pfam" id="PF00668">
    <property type="entry name" value="Condensation"/>
    <property type="match status" value="2"/>
</dbReference>
<accession>A0AAN9U9J2</accession>
<dbReference type="SUPFAM" id="SSF56801">
    <property type="entry name" value="Acetyl-CoA synthetase-like"/>
    <property type="match status" value="2"/>
</dbReference>
<keyword evidence="7" id="KW-1185">Reference proteome</keyword>
<dbReference type="Proteomes" id="UP001320245">
    <property type="component" value="Unassembled WGS sequence"/>
</dbReference>
<dbReference type="GO" id="GO:0016874">
    <property type="term" value="F:ligase activity"/>
    <property type="evidence" value="ECO:0007669"/>
    <property type="project" value="UniProtKB-KW"/>
</dbReference>
<sequence>MQSDLKNGVEVVTLPYDIKRSSVPVPVTVQEIRETLNTRNIQTKAKVALDLIHNRDSTKAFWAEYLGDVPELTVHAIPVERDQVFQTTIHHSPVAIDPWSLNNIAESLGVTIHAVLYTAIGLVLQRHGQASSGTIVIAVEGDGEVYPLKLQLSSSTSVSESIRQTDRLDTTAASHAFIGYDNIKAEHAAARCDFKVVVAGADGSLDDRDQSSPITILIRVSHERSVSVVTRHDTAIPASRLQVILSQFVTALVNMAESPESPLSSIDIISRAERTFILEKAKPQTQPVYDNVHRFFERQVELTPEAPALQFEDKVLSYAELNASANRVARRLPAARGSFVPVCLQRSVNLIISLVAILKTGAAYVVLDPETPQERNGFIVDDVGADFVVVDRSTAGRFAEELVIEDVIERSSRARDTNLGRVCDPDDPIYVIYTSGSTGKPKGVLHVHSSAASGLAAFPTLPNLRQLLFHNPVFSAAQRSVWSTLKQGGCLCLASRDNLTTHIGRTINQMRINVIDVTPSTALLIEPGSVPGLKRMTVAGELINPALIPTWAGRLELLNAYGLSENTQVNWRREMVLGQNPQSIGRPSDTTSSYVLVPGTTQLSPLLVPGELCLGGHQLALQYINRPRKTSEAFITNPFAPGRLYRTGAMVFAHEDGSIEMVGRIDFQLKINGQRVEPGDSNAIIQSHANVHTSSVVSATVGPRKALVAVVVAKDDNMNWPVLRSELKALLKEHIAEYMTPTYWLQEKHLPLNINGKVDIPSLAKYVESLSRDYILESSTGRSSNADRPLNQIPDLDAFLNPPEELSTQALKLREIWADILGLAVSRISTHDHFQELGGSSLDAIRVASRAYQRHLQISVASIMRLTFGEALGEIHQMGVGEECPDVEPFSLLPVNNKLDLSGIEDAFPTTALQDAFLADSLLGNSTYVYRRYYSMQGCRPNDIYATLKKLAGFHPILRTTFVSNKTSFLQVIKQSAEISWEELDVSAEDYSLMPKCTMEPGGRFVHFANLRNQVLAVTMHHALFDYWSRNFLVDDIVTAMEGRPLLNRPSYANYAHYLKQQDKTEMEVFWKGRLQGAAECHLGYVTDGDNTVTVDIHGNFHAFSASHNVSVPSLIYAAWAIVLYMHTSKNDIVFGVTLSGRDAPVPGILRMPGPTIGTMPFRTQIDTEQIVLDLARAMQKELWACSGPVILGIRNILKASGHKPGIYDTVVNILTKDESESNIRYSSSLNPCGPREPNHIEATMLEAEFDSTGIHLRLLSKIDKQKASFIVRNVANVLQTLTKEPNAVIGDINPTSTEEIVYMDTLSVERPTERNVLAHTFMERMARLQPDKTALQDMYGTTMSYHKLDTEANRLASDLHAAGATTGCIIPICLQKSLNTIIAILGTLKSGAAFTPLDPENPRERNDFIISDTGATIAITDNRFAHVFADFKGQVINMDCLPRLEGHATGCGPDDLLPNSLAYVIYTSGSTGLPKGVSVAHAAVAASTEGMIEACNVTENWHVLWFLNYVFDASYFDVFTVLSCGGIISIADQEALVNDLTGCVNHFKVRQLMITPTISRLITPDEVPTLQTLLVCGEPITPEVTSSWASRMQVYNGYGMYSPERITRSYDSRTESSIGPTEATILMTVSKVEPDGNLKSIGCPLKAVRASVLHPKTLKPVPYGAVGELCVSGSQVAMGYLNRPELTQSSFIKSDDGFIIYRTGDMARWLPNGELECLGRKDSQVKLKGFRIELGEIENVILHKAGDLIESCIVTVAQVRKKDALVVYYVPVKTPDILQAMAIADDSPSTGLASDSVIDPSLILSRLTGLAHYMVPSLLLPFHSFPLLPSGKINRKHLKDLVGNLEVNTLARHTAFRGGIDKAEEVSGDLTETERILRSAWAELFDVEEESIRVSDSFYEYGGDSIAAINLASMLRRLSWVLSVNDAVSYPLLREQASRMKRLKKEASSPNTSRKVFVVAESVHEKLRAAGVNADEIDDIYACAPGQVEFLNQGHTDDQFWQLMTVRQLPSGFDLARWTDLTRQLTAKNQILRAVYLKQVGDDPLSWVQVILKKPIMDMTTVYCDTEEQKAALIKQNWDQPFSLTRPFVRYLVLEHPDGTRDLCIKLDHAMYDGTLLRIFDEQFVSLRDDTPNPKSVPFKDFIEHCCGDEHERERMLSFWRDHLQGSTFEYPNSSEAALLSGPKPPAGIVVDIVTLPVEAYAQTVSVTASTVFQTAYTLLLKRLSGRGVGVDRNGKGGAGDVSYDYLLTGRNVEMDDPQLINGTCANFLPFRSRWSDGETTTVAALLRDTQRGFWQMTENGLVGLGDIYRALAGKGVPRAKTLFLFQPFEPAVAGAEHHQEEHMRWVVVGMSKVTMFVNYAVMFEVFRDVQGAHRLKMQYDTRLFTKDLATDVMRTYVDIVRGICSSELGTVIGELI</sequence>
<dbReference type="InterPro" id="IPR000873">
    <property type="entry name" value="AMP-dep_synth/lig_dom"/>
</dbReference>
<dbReference type="CDD" id="cd05918">
    <property type="entry name" value="A_NRPS_SidN3_like"/>
    <property type="match status" value="2"/>
</dbReference>
<dbReference type="InterPro" id="IPR006162">
    <property type="entry name" value="Ppantetheine_attach_site"/>
</dbReference>
<dbReference type="Gene3D" id="3.40.50.12780">
    <property type="entry name" value="N-terminal domain of ligase-like"/>
    <property type="match status" value="2"/>
</dbReference>
<dbReference type="GO" id="GO:0043041">
    <property type="term" value="P:amino acid activation for nonribosomal peptide biosynthetic process"/>
    <property type="evidence" value="ECO:0007669"/>
    <property type="project" value="TreeGrafter"/>
</dbReference>
<evidence type="ECO:0000256" key="4">
    <source>
        <dbReference type="ARBA" id="ARBA00029454"/>
    </source>
</evidence>
<dbReference type="GO" id="GO:0031177">
    <property type="term" value="F:phosphopantetheine binding"/>
    <property type="evidence" value="ECO:0007669"/>
    <property type="project" value="TreeGrafter"/>
</dbReference>
<dbReference type="GO" id="GO:0005737">
    <property type="term" value="C:cytoplasm"/>
    <property type="evidence" value="ECO:0007669"/>
    <property type="project" value="TreeGrafter"/>
</dbReference>
<dbReference type="PROSITE" id="PS00455">
    <property type="entry name" value="AMP_BINDING"/>
    <property type="match status" value="2"/>
</dbReference>
<dbReference type="FunFam" id="3.30.300.30:FF:000015">
    <property type="entry name" value="Nonribosomal peptide synthase SidD"/>
    <property type="match status" value="1"/>
</dbReference>
<reference evidence="6 7" key="1">
    <citation type="journal article" date="2023" name="PLoS ONE">
        <title>Cytospora paraplurivora sp. nov. isolated from orchards with fruit tree decline syndrome in Ontario, Canada.</title>
        <authorList>
            <person name="Ilyukhin E."/>
            <person name="Nguyen H.D.T."/>
            <person name="Castle A.J."/>
            <person name="Ellouze W."/>
        </authorList>
    </citation>
    <scope>NUCLEOTIDE SEQUENCE [LARGE SCALE GENOMIC DNA]</scope>
    <source>
        <strain evidence="6 7">FDS-564</strain>
    </source>
</reference>
<feature type="domain" description="Carrier" evidence="5">
    <location>
        <begin position="1869"/>
        <end position="1945"/>
    </location>
</feature>
<dbReference type="InterPro" id="IPR020845">
    <property type="entry name" value="AMP-binding_CS"/>
</dbReference>
<keyword evidence="3" id="KW-0436">Ligase</keyword>
<dbReference type="InterPro" id="IPR001242">
    <property type="entry name" value="Condensation_dom"/>
</dbReference>
<protein>
    <submittedName>
        <fullName evidence="6">NRPS</fullName>
    </submittedName>
</protein>
<feature type="domain" description="Carrier" evidence="5">
    <location>
        <begin position="804"/>
        <end position="880"/>
    </location>
</feature>
<dbReference type="Pfam" id="PF00501">
    <property type="entry name" value="AMP-binding"/>
    <property type="match status" value="3"/>
</dbReference>
<name>A0AAN9U9J2_9PEZI</name>
<evidence type="ECO:0000313" key="6">
    <source>
        <dbReference type="EMBL" id="KAK7742006.1"/>
    </source>
</evidence>
<dbReference type="InterPro" id="IPR009081">
    <property type="entry name" value="PP-bd_ACP"/>
</dbReference>
<dbReference type="GO" id="GO:0044550">
    <property type="term" value="P:secondary metabolite biosynthetic process"/>
    <property type="evidence" value="ECO:0007669"/>
    <property type="project" value="TreeGrafter"/>
</dbReference>
<dbReference type="InterPro" id="IPR045851">
    <property type="entry name" value="AMP-bd_C_sf"/>
</dbReference>
<proteinExistence type="inferred from homology"/>
<dbReference type="InterPro" id="IPR010071">
    <property type="entry name" value="AA_adenyl_dom"/>
</dbReference>
<dbReference type="PROSITE" id="PS00012">
    <property type="entry name" value="PHOSPHOPANTETHEINE"/>
    <property type="match status" value="2"/>
</dbReference>
<dbReference type="Pfam" id="PF00550">
    <property type="entry name" value="PP-binding"/>
    <property type="match status" value="2"/>
</dbReference>
<comment type="similarity">
    <text evidence="4">Belongs to the NRP synthetase family.</text>
</comment>
<dbReference type="Gene3D" id="3.30.300.30">
    <property type="match status" value="2"/>
</dbReference>
<keyword evidence="1" id="KW-0596">Phosphopantetheine</keyword>
<dbReference type="NCBIfam" id="TIGR01733">
    <property type="entry name" value="AA-adenyl-dom"/>
    <property type="match status" value="1"/>
</dbReference>
<dbReference type="PANTHER" id="PTHR45527:SF11">
    <property type="entry name" value="NONRIBOSOMAL PEPTIDE SYNTHETASE 5"/>
    <property type="match status" value="1"/>
</dbReference>
<dbReference type="Gene3D" id="1.10.1200.10">
    <property type="entry name" value="ACP-like"/>
    <property type="match status" value="2"/>
</dbReference>
<keyword evidence="2" id="KW-0597">Phosphoprotein</keyword>